<evidence type="ECO:0000256" key="1">
    <source>
        <dbReference type="ARBA" id="ARBA00022723"/>
    </source>
</evidence>
<keyword evidence="3" id="KW-0408">Iron</keyword>
<evidence type="ECO:0000259" key="5">
    <source>
        <dbReference type="Pfam" id="PF02662"/>
    </source>
</evidence>
<reference evidence="6 7" key="1">
    <citation type="submission" date="2016-12" db="EMBL/GenBank/DDBJ databases">
        <authorList>
            <person name="Song W.-J."/>
            <person name="Kurnit D.M."/>
        </authorList>
    </citation>
    <scope>NUCLEOTIDE SEQUENCE [LARGE SCALE GENOMIC DNA]</scope>
    <source>
        <strain evidence="6 7">DSM 18488</strain>
    </source>
</reference>
<feature type="domain" description="F420-non-reducing hydrogenase iron-sulfur subunit D" evidence="5">
    <location>
        <begin position="2"/>
        <end position="44"/>
    </location>
</feature>
<proteinExistence type="predicted"/>
<dbReference type="EMBL" id="FRFE01000007">
    <property type="protein sequence ID" value="SHO47406.1"/>
    <property type="molecule type" value="Genomic_DNA"/>
</dbReference>
<evidence type="ECO:0000256" key="2">
    <source>
        <dbReference type="ARBA" id="ARBA00023002"/>
    </source>
</evidence>
<keyword evidence="1" id="KW-0479">Metal-binding</keyword>
<dbReference type="GO" id="GO:0051536">
    <property type="term" value="F:iron-sulfur cluster binding"/>
    <property type="evidence" value="ECO:0007669"/>
    <property type="project" value="UniProtKB-KW"/>
</dbReference>
<evidence type="ECO:0000313" key="6">
    <source>
        <dbReference type="EMBL" id="SHO47406.1"/>
    </source>
</evidence>
<dbReference type="Proteomes" id="UP000184603">
    <property type="component" value="Unassembled WGS sequence"/>
</dbReference>
<sequence>MINDLMEDFGYDSSRFEIAWVSSAEPDKFAAAVTKMTNRIKQLGPINSQDAELA</sequence>
<accession>A0A1M7Y4Z9</accession>
<evidence type="ECO:0000256" key="4">
    <source>
        <dbReference type="ARBA" id="ARBA00023014"/>
    </source>
</evidence>
<protein>
    <submittedName>
        <fullName evidence="6">Methyl-viologen-reducing hydrogenase, delta subunit</fullName>
    </submittedName>
</protein>
<dbReference type="AlphaFoldDB" id="A0A1M7Y4Z9"/>
<keyword evidence="2" id="KW-0560">Oxidoreductase</keyword>
<evidence type="ECO:0000256" key="3">
    <source>
        <dbReference type="ARBA" id="ARBA00023004"/>
    </source>
</evidence>
<gene>
    <name evidence="6" type="ORF">SAMN02745220_01857</name>
</gene>
<dbReference type="InterPro" id="IPR003813">
    <property type="entry name" value="MvhD/FlpD"/>
</dbReference>
<evidence type="ECO:0000313" key="7">
    <source>
        <dbReference type="Proteomes" id="UP000184603"/>
    </source>
</evidence>
<dbReference type="GO" id="GO:0046872">
    <property type="term" value="F:metal ion binding"/>
    <property type="evidence" value="ECO:0007669"/>
    <property type="project" value="UniProtKB-KW"/>
</dbReference>
<keyword evidence="4" id="KW-0411">Iron-sulfur</keyword>
<organism evidence="6 7">
    <name type="scientific">Desulfopila aestuarii DSM 18488</name>
    <dbReference type="NCBI Taxonomy" id="1121416"/>
    <lineage>
        <taxon>Bacteria</taxon>
        <taxon>Pseudomonadati</taxon>
        <taxon>Thermodesulfobacteriota</taxon>
        <taxon>Desulfobulbia</taxon>
        <taxon>Desulfobulbales</taxon>
        <taxon>Desulfocapsaceae</taxon>
        <taxon>Desulfopila</taxon>
    </lineage>
</organism>
<dbReference type="Pfam" id="PF02662">
    <property type="entry name" value="FlpD"/>
    <property type="match status" value="1"/>
</dbReference>
<dbReference type="GO" id="GO:0016491">
    <property type="term" value="F:oxidoreductase activity"/>
    <property type="evidence" value="ECO:0007669"/>
    <property type="project" value="UniProtKB-KW"/>
</dbReference>
<keyword evidence="7" id="KW-1185">Reference proteome</keyword>
<dbReference type="STRING" id="1121416.SAMN02745220_01857"/>
<name>A0A1M7Y4Z9_9BACT</name>